<evidence type="ECO:0000259" key="2">
    <source>
        <dbReference type="PROSITE" id="PS50943"/>
    </source>
</evidence>
<organism evidence="3 4">
    <name type="scientific">Candidatus Weimeria bifida</name>
    <dbReference type="NCBI Taxonomy" id="2599074"/>
    <lineage>
        <taxon>Bacteria</taxon>
        <taxon>Bacillati</taxon>
        <taxon>Bacillota</taxon>
        <taxon>Clostridia</taxon>
        <taxon>Lachnospirales</taxon>
        <taxon>Lachnospiraceae</taxon>
        <taxon>Candidatus Weimeria</taxon>
    </lineage>
</organism>
<dbReference type="AlphaFoldDB" id="A0A6N7IYU5"/>
<protein>
    <submittedName>
        <fullName evidence="3">Helix-turn-helix transcriptional regulator</fullName>
    </submittedName>
</protein>
<evidence type="ECO:0000256" key="1">
    <source>
        <dbReference type="ARBA" id="ARBA00023125"/>
    </source>
</evidence>
<dbReference type="CDD" id="cd00093">
    <property type="entry name" value="HTH_XRE"/>
    <property type="match status" value="1"/>
</dbReference>
<keyword evidence="4" id="KW-1185">Reference proteome</keyword>
<dbReference type="Proteomes" id="UP000460257">
    <property type="component" value="Unassembled WGS sequence"/>
</dbReference>
<keyword evidence="1" id="KW-0238">DNA-binding</keyword>
<evidence type="ECO:0000313" key="4">
    <source>
        <dbReference type="Proteomes" id="UP000460257"/>
    </source>
</evidence>
<dbReference type="PANTHER" id="PTHR46558">
    <property type="entry name" value="TRACRIPTIONAL REGULATORY PROTEIN-RELATED-RELATED"/>
    <property type="match status" value="1"/>
</dbReference>
<dbReference type="EMBL" id="VOGC01000006">
    <property type="protein sequence ID" value="MQN01506.1"/>
    <property type="molecule type" value="Genomic_DNA"/>
</dbReference>
<proteinExistence type="predicted"/>
<dbReference type="InterPro" id="IPR001387">
    <property type="entry name" value="Cro/C1-type_HTH"/>
</dbReference>
<name>A0A6N7IYU5_9FIRM</name>
<dbReference type="InterPro" id="IPR010982">
    <property type="entry name" value="Lambda_DNA-bd_dom_sf"/>
</dbReference>
<dbReference type="GO" id="GO:0003677">
    <property type="term" value="F:DNA binding"/>
    <property type="evidence" value="ECO:0007669"/>
    <property type="project" value="UniProtKB-KW"/>
</dbReference>
<dbReference type="PANTHER" id="PTHR46558:SF11">
    <property type="entry name" value="HTH-TYPE TRANSCRIPTIONAL REGULATOR XRE"/>
    <property type="match status" value="1"/>
</dbReference>
<feature type="domain" description="HTH cro/C1-type" evidence="2">
    <location>
        <begin position="38"/>
        <end position="92"/>
    </location>
</feature>
<dbReference type="SUPFAM" id="SSF47413">
    <property type="entry name" value="lambda repressor-like DNA-binding domains"/>
    <property type="match status" value="1"/>
</dbReference>
<dbReference type="SMART" id="SM00530">
    <property type="entry name" value="HTH_XRE"/>
    <property type="match status" value="1"/>
</dbReference>
<evidence type="ECO:0000313" key="3">
    <source>
        <dbReference type="EMBL" id="MQN01506.1"/>
    </source>
</evidence>
<reference evidence="3" key="1">
    <citation type="journal article" date="2020" name="Appl. Environ. Microbiol.">
        <title>Medium-Chain Fatty Acid Synthesis by 'Candidatus Weimeria bifida' gen. nov., sp. nov., and 'Candidatus Pseudoramibacter fermentans' sp. nov.</title>
        <authorList>
            <person name="Scarborough M.J."/>
            <person name="Myers K.S."/>
            <person name="Donohue T.J."/>
            <person name="Noguera D.R."/>
        </authorList>
    </citation>
    <scope>NUCLEOTIDE SEQUENCE</scope>
    <source>
        <strain evidence="3">LCO1.1</strain>
    </source>
</reference>
<dbReference type="Gene3D" id="1.10.260.40">
    <property type="entry name" value="lambda repressor-like DNA-binding domains"/>
    <property type="match status" value="1"/>
</dbReference>
<comment type="caution">
    <text evidence="3">The sequence shown here is derived from an EMBL/GenBank/DDBJ whole genome shotgun (WGS) entry which is preliminary data.</text>
</comment>
<gene>
    <name evidence="3" type="ORF">FRC54_06195</name>
</gene>
<sequence>MNINGKNYRTFADREEKDLKEIKKQNFEDAEKHFQARLSKLLVDRDIRKQDLADAICVSPSSVSGYLSGNHHPDMATLLAISNYFDVSLDYLFGKTDYTYIKTDNRSPVDNEMLSYYSKLNDGDKHQVLGETKLLYKIEKKSGAK</sequence>
<dbReference type="PROSITE" id="PS50943">
    <property type="entry name" value="HTH_CROC1"/>
    <property type="match status" value="1"/>
</dbReference>
<accession>A0A6N7IYU5</accession>
<dbReference type="Pfam" id="PF01381">
    <property type="entry name" value="HTH_3"/>
    <property type="match status" value="1"/>
</dbReference>